<feature type="region of interest" description="Disordered" evidence="3">
    <location>
        <begin position="1"/>
        <end position="20"/>
    </location>
</feature>
<dbReference type="PROSITE" id="PS01261">
    <property type="entry name" value="UPF0020"/>
    <property type="match status" value="1"/>
</dbReference>
<dbReference type="EMBL" id="VZQQ01000019">
    <property type="protein sequence ID" value="MBC8749303.1"/>
    <property type="molecule type" value="Genomic_DNA"/>
</dbReference>
<evidence type="ECO:0000313" key="5">
    <source>
        <dbReference type="Proteomes" id="UP000736373"/>
    </source>
</evidence>
<dbReference type="InterPro" id="IPR053943">
    <property type="entry name" value="RlmKL-like_Mtase_CS"/>
</dbReference>
<accession>A0ABR7PSR9</accession>
<name>A0ABR7PSR9_9BURK</name>
<keyword evidence="1" id="KW-0489">Methyltransferase</keyword>
<keyword evidence="5" id="KW-1185">Reference proteome</keyword>
<dbReference type="Proteomes" id="UP000736373">
    <property type="component" value="Unassembled WGS sequence"/>
</dbReference>
<evidence type="ECO:0000256" key="2">
    <source>
        <dbReference type="ARBA" id="ARBA00022679"/>
    </source>
</evidence>
<evidence type="ECO:0000313" key="4">
    <source>
        <dbReference type="EMBL" id="MBC8749303.1"/>
    </source>
</evidence>
<organism evidence="4 5">
    <name type="scientific">Paraburkholderia podalyriae</name>
    <dbReference type="NCBI Taxonomy" id="1938811"/>
    <lineage>
        <taxon>Bacteria</taxon>
        <taxon>Pseudomonadati</taxon>
        <taxon>Pseudomonadota</taxon>
        <taxon>Betaproteobacteria</taxon>
        <taxon>Burkholderiales</taxon>
        <taxon>Burkholderiaceae</taxon>
        <taxon>Paraburkholderia</taxon>
    </lineage>
</organism>
<comment type="caution">
    <text evidence="4">The sequence shown here is derived from an EMBL/GenBank/DDBJ whole genome shotgun (WGS) entry which is preliminary data.</text>
</comment>
<reference evidence="4 5" key="1">
    <citation type="submission" date="2019-09" db="EMBL/GenBank/DDBJ databases">
        <title>Paraburkholderia podalyriae sp. nov., A South African Podalyria-associated rhizobium.</title>
        <authorList>
            <person name="Mavima L."/>
            <person name="Beukes C.W."/>
            <person name="Palmer M."/>
            <person name="De Meyer S.E."/>
            <person name="James E.K."/>
            <person name="Maluk M."/>
            <person name="Avontuur J.R."/>
            <person name="Chan W.Y."/>
            <person name="Venter S.N."/>
            <person name="Steenkamp E.T."/>
        </authorList>
    </citation>
    <scope>NUCLEOTIDE SEQUENCE [LARGE SCALE GENOMIC DNA]</scope>
    <source>
        <strain evidence="4 5">WC7.3b</strain>
    </source>
</reference>
<protein>
    <submittedName>
        <fullName evidence="4">Uncharacterized protein</fullName>
    </submittedName>
</protein>
<proteinExistence type="predicted"/>
<evidence type="ECO:0000256" key="3">
    <source>
        <dbReference type="SAM" id="MobiDB-lite"/>
    </source>
</evidence>
<dbReference type="InterPro" id="IPR029063">
    <property type="entry name" value="SAM-dependent_MTases_sf"/>
</dbReference>
<evidence type="ECO:0000256" key="1">
    <source>
        <dbReference type="ARBA" id="ARBA00022603"/>
    </source>
</evidence>
<sequence length="471" mass="51955">MHASQRILRAPPASQKKNVPSAPVLDTSMLLERLLHDFGKTGDPVEVDFRALVNWLRMGDQQTHHMHPYPGKLLPHIAHFFCGARTLGGGVATVLDPFCGSGTVALEGSLAGWRPLVADANPLALLITKVKTKAFRVSALRTAMRDLMARARRYRTGPVVSIVNEVLWYDPRIKRDLERLLRAVDEVANDDARDFFKVCFSVTARKLSFADPTVAVPVRLKAKPRLRPEARAQIESQLQRLSAANVFDEFERICEANVARVEEANCTNPTRSMAVPVGTDARQLREPGRVGSRPMSEGSVPLIISSPPYGSAQKYVRATSLSLNWLGLAGPGDLRALEGASIGREHLRLSEGVDSADGLPQAYLDLVTEIGEINSDRARITMTYLVEMRQALTEMARVIAEKGKIVLVVGNNQVCGLPLRNDNFFTQILEGLGMRLELSLVDHIKSRGLMVKRNKTASVISRESVLMFGKR</sequence>
<dbReference type="SUPFAM" id="SSF53335">
    <property type="entry name" value="S-adenosyl-L-methionine-dependent methyltransferases"/>
    <property type="match status" value="2"/>
</dbReference>
<gene>
    <name evidence="4" type="ORF">F6X42_22750</name>
</gene>
<dbReference type="Gene3D" id="3.40.50.150">
    <property type="entry name" value="Vaccinia Virus protein VP39"/>
    <property type="match status" value="2"/>
</dbReference>
<keyword evidence="2" id="KW-0808">Transferase</keyword>